<feature type="transmembrane region" description="Helical" evidence="1">
    <location>
        <begin position="66"/>
        <end position="87"/>
    </location>
</feature>
<name>A0A243QC41_9ACTN</name>
<evidence type="ECO:0000256" key="1">
    <source>
        <dbReference type="SAM" id="Phobius"/>
    </source>
</evidence>
<protein>
    <submittedName>
        <fullName evidence="2">Uncharacterized protein</fullName>
    </submittedName>
</protein>
<feature type="transmembrane region" description="Helical" evidence="1">
    <location>
        <begin position="36"/>
        <end position="54"/>
    </location>
</feature>
<evidence type="ECO:0000313" key="3">
    <source>
        <dbReference type="Proteomes" id="UP000194632"/>
    </source>
</evidence>
<comment type="caution">
    <text evidence="2">The sequence shown here is derived from an EMBL/GenBank/DDBJ whole genome shotgun (WGS) entry which is preliminary data.</text>
</comment>
<keyword evidence="3" id="KW-1185">Reference proteome</keyword>
<gene>
    <name evidence="2" type="ORF">CA982_07670</name>
</gene>
<dbReference type="AlphaFoldDB" id="A0A243QC41"/>
<reference evidence="2 3" key="1">
    <citation type="submission" date="2017-05" db="EMBL/GenBank/DDBJ databases">
        <title>Biotechnological potential of actinobacteria isolated from South African environments.</title>
        <authorList>
            <person name="Le Roes-Hill M."/>
            <person name="Prins A."/>
            <person name="Durrell K.A."/>
        </authorList>
    </citation>
    <scope>NUCLEOTIDE SEQUENCE [LARGE SCALE GENOMIC DNA]</scope>
    <source>
        <strain evidence="2">BS2</strain>
    </source>
</reference>
<evidence type="ECO:0000313" key="2">
    <source>
        <dbReference type="EMBL" id="OUC79338.1"/>
    </source>
</evidence>
<dbReference type="EMBL" id="NGFO01000007">
    <property type="protein sequence ID" value="OUC79338.1"/>
    <property type="molecule type" value="Genomic_DNA"/>
</dbReference>
<keyword evidence="1" id="KW-0812">Transmembrane</keyword>
<organism evidence="2 3">
    <name type="scientific">Gordonia lacunae</name>
    <dbReference type="NCBI Taxonomy" id="417102"/>
    <lineage>
        <taxon>Bacteria</taxon>
        <taxon>Bacillati</taxon>
        <taxon>Actinomycetota</taxon>
        <taxon>Actinomycetes</taxon>
        <taxon>Mycobacteriales</taxon>
        <taxon>Gordoniaceae</taxon>
        <taxon>Gordonia</taxon>
    </lineage>
</organism>
<sequence length="89" mass="10201">MRHTAFMNIADDNVFTPPEPQKPPLQPFFQQFTSLWWTWIVVGLIVLISMYILARREYLSAVSPMVKFWTRVGAGGLVGVGLFGLYMSY</sequence>
<accession>A0A243QC41</accession>
<keyword evidence="1" id="KW-0472">Membrane</keyword>
<proteinExistence type="predicted"/>
<keyword evidence="1" id="KW-1133">Transmembrane helix</keyword>
<dbReference type="Proteomes" id="UP000194632">
    <property type="component" value="Unassembled WGS sequence"/>
</dbReference>